<accession>A0A0F0CPW8</accession>
<dbReference type="InterPro" id="IPR001173">
    <property type="entry name" value="Glyco_trans_2-like"/>
</dbReference>
<dbReference type="Gene3D" id="3.90.550.10">
    <property type="entry name" value="Spore Coat Polysaccharide Biosynthesis Protein SpsA, Chain A"/>
    <property type="match status" value="1"/>
</dbReference>
<dbReference type="CDD" id="cd06433">
    <property type="entry name" value="GT_2_WfgS_like"/>
    <property type="match status" value="1"/>
</dbReference>
<dbReference type="Pfam" id="PF00535">
    <property type="entry name" value="Glycos_transf_2"/>
    <property type="match status" value="1"/>
</dbReference>
<protein>
    <submittedName>
        <fullName evidence="2">Glycosyl transferase family protein</fullName>
    </submittedName>
</protein>
<dbReference type="InterPro" id="IPR029044">
    <property type="entry name" value="Nucleotide-diphossugar_trans"/>
</dbReference>
<dbReference type="EMBL" id="JYNY01000187">
    <property type="protein sequence ID" value="KJJ85302.1"/>
    <property type="molecule type" value="Genomic_DNA"/>
</dbReference>
<dbReference type="SUPFAM" id="SSF53448">
    <property type="entry name" value="Nucleotide-diphospho-sugar transferases"/>
    <property type="match status" value="1"/>
</dbReference>
<reference evidence="2 3" key="1">
    <citation type="submission" date="2015-02" db="EMBL/GenBank/DDBJ databases">
        <title>Single-cell genomics of uncultivated deep-branching MTB reveals a conserved set of magnetosome genes.</title>
        <authorList>
            <person name="Kolinko S."/>
            <person name="Richter M."/>
            <person name="Glockner F.O."/>
            <person name="Brachmann A."/>
            <person name="Schuler D."/>
        </authorList>
    </citation>
    <scope>NUCLEOTIDE SEQUENCE [LARGE SCALE GENOMIC DNA]</scope>
    <source>
        <strain evidence="2">SKK-01</strain>
    </source>
</reference>
<evidence type="ECO:0000313" key="2">
    <source>
        <dbReference type="EMBL" id="KJJ85302.1"/>
    </source>
</evidence>
<evidence type="ECO:0000313" key="3">
    <source>
        <dbReference type="Proteomes" id="UP000033428"/>
    </source>
</evidence>
<comment type="caution">
    <text evidence="2">The sequence shown here is derived from an EMBL/GenBank/DDBJ whole genome shotgun (WGS) entry which is preliminary data.</text>
</comment>
<dbReference type="PANTHER" id="PTHR22916:SF3">
    <property type="entry name" value="UDP-GLCNAC:BETAGAL BETA-1,3-N-ACETYLGLUCOSAMINYLTRANSFERASE-LIKE PROTEIN 1"/>
    <property type="match status" value="1"/>
</dbReference>
<name>A0A0F0CPW8_9BACT</name>
<keyword evidence="3" id="KW-1185">Reference proteome</keyword>
<dbReference type="PANTHER" id="PTHR22916">
    <property type="entry name" value="GLYCOSYLTRANSFERASE"/>
    <property type="match status" value="1"/>
</dbReference>
<sequence>MNMTPLVSIITPILNGRKYISKCINSVLAQDYDLVEHIIIDGGSTDGTVDILADFQNRYPHRIVYISEPDKGPCDGWNKGWRMRRGDIVGWLGYDDLYSSNAVSLVVDYFIKNPTVYFIYGDCNIIDGSGELIANTGNRDPQIRSMNKLFIDPIPTVSSFYRTEVISHIGTLKTNMRRCDFDYWLRVNKKFNIYYLDQVLASFRMHDQGYSGTALAQLVYLKERCLIAKEHMEKEHLLLVSSICIWALFKNVMKSLFILLFKGSHRDYYSLMNNLKRPFNKLIRLIFREKK</sequence>
<proteinExistence type="predicted"/>
<feature type="domain" description="Glycosyltransferase 2-like" evidence="1">
    <location>
        <begin position="8"/>
        <end position="120"/>
    </location>
</feature>
<keyword evidence="2" id="KW-0808">Transferase</keyword>
<dbReference type="Proteomes" id="UP000033428">
    <property type="component" value="Unassembled WGS sequence"/>
</dbReference>
<evidence type="ECO:0000259" key="1">
    <source>
        <dbReference type="Pfam" id="PF00535"/>
    </source>
</evidence>
<dbReference type="AlphaFoldDB" id="A0A0F0CPW8"/>
<dbReference type="GO" id="GO:0016758">
    <property type="term" value="F:hexosyltransferase activity"/>
    <property type="evidence" value="ECO:0007669"/>
    <property type="project" value="UniProtKB-ARBA"/>
</dbReference>
<organism evidence="2 3">
    <name type="scientific">Candidatus Omnitrophus magneticus</name>
    <dbReference type="NCBI Taxonomy" id="1609969"/>
    <lineage>
        <taxon>Bacteria</taxon>
        <taxon>Pseudomonadati</taxon>
        <taxon>Candidatus Omnitrophota</taxon>
        <taxon>Candidatus Omnitrophus</taxon>
    </lineage>
</organism>
<gene>
    <name evidence="2" type="ORF">OMAG_000831</name>
</gene>